<dbReference type="InterPro" id="IPR016181">
    <property type="entry name" value="Acyl_CoA_acyltransferase"/>
</dbReference>
<name>A0A2T5V5Q9_9HYPH</name>
<dbReference type="SUPFAM" id="SSF55729">
    <property type="entry name" value="Acyl-CoA N-acyltransferases (Nat)"/>
    <property type="match status" value="1"/>
</dbReference>
<gene>
    <name evidence="4" type="ORF">C8N35_108126</name>
</gene>
<evidence type="ECO:0000259" key="3">
    <source>
        <dbReference type="PROSITE" id="PS51186"/>
    </source>
</evidence>
<dbReference type="PANTHER" id="PTHR43877">
    <property type="entry name" value="AMINOALKYLPHOSPHONATE N-ACETYLTRANSFERASE-RELATED-RELATED"/>
    <property type="match status" value="1"/>
</dbReference>
<evidence type="ECO:0000313" key="4">
    <source>
        <dbReference type="EMBL" id="PTW59089.1"/>
    </source>
</evidence>
<dbReference type="PANTHER" id="PTHR43877:SF2">
    <property type="entry name" value="AMINOALKYLPHOSPHONATE N-ACETYLTRANSFERASE-RELATED"/>
    <property type="match status" value="1"/>
</dbReference>
<dbReference type="RefSeq" id="WP_107991149.1">
    <property type="nucleotide sequence ID" value="NZ_QAYG01000008.1"/>
</dbReference>
<sequence>MKPIYLEQVLDFVREVDLRFGAPGSGGARANLEQDAVSLLSSLNQIQRDQLAAGMAEVRRLLRASAVRVDVEAPESADARWCMQEYFQELARRFDAGFDPAVSNPADEATLRPPNGVFVIARLDGEPVGCGALKSIRPGMGELKRMWVADRARGLGVGRRIIEALEGRARDFAISLLRLETNRNLTEALSLYRSSGYLEVPAFNDEPYAHHWFEKEIG</sequence>
<accession>A0A2T5V5Q9</accession>
<dbReference type="CDD" id="cd04301">
    <property type="entry name" value="NAT_SF"/>
    <property type="match status" value="1"/>
</dbReference>
<keyword evidence="5" id="KW-1185">Reference proteome</keyword>
<dbReference type="GO" id="GO:0016747">
    <property type="term" value="F:acyltransferase activity, transferring groups other than amino-acyl groups"/>
    <property type="evidence" value="ECO:0007669"/>
    <property type="project" value="InterPro"/>
</dbReference>
<dbReference type="InterPro" id="IPR050832">
    <property type="entry name" value="Bact_Acetyltransf"/>
</dbReference>
<dbReference type="InterPro" id="IPR000182">
    <property type="entry name" value="GNAT_dom"/>
</dbReference>
<organism evidence="4 5">
    <name type="scientific">Breoghania corrubedonensis</name>
    <dbReference type="NCBI Taxonomy" id="665038"/>
    <lineage>
        <taxon>Bacteria</taxon>
        <taxon>Pseudomonadati</taxon>
        <taxon>Pseudomonadota</taxon>
        <taxon>Alphaproteobacteria</taxon>
        <taxon>Hyphomicrobiales</taxon>
        <taxon>Stappiaceae</taxon>
        <taxon>Breoghania</taxon>
    </lineage>
</organism>
<protein>
    <submittedName>
        <fullName evidence="4">Acetyltransferase (GNAT) family protein</fullName>
    </submittedName>
</protein>
<dbReference type="Pfam" id="PF00583">
    <property type="entry name" value="Acetyltransf_1"/>
    <property type="match status" value="1"/>
</dbReference>
<keyword evidence="1 4" id="KW-0808">Transferase</keyword>
<dbReference type="Proteomes" id="UP000244081">
    <property type="component" value="Unassembled WGS sequence"/>
</dbReference>
<evidence type="ECO:0000313" key="5">
    <source>
        <dbReference type="Proteomes" id="UP000244081"/>
    </source>
</evidence>
<dbReference type="EMBL" id="QAYG01000008">
    <property type="protein sequence ID" value="PTW59089.1"/>
    <property type="molecule type" value="Genomic_DNA"/>
</dbReference>
<dbReference type="Gene3D" id="3.40.630.30">
    <property type="match status" value="1"/>
</dbReference>
<dbReference type="PROSITE" id="PS51186">
    <property type="entry name" value="GNAT"/>
    <property type="match status" value="1"/>
</dbReference>
<evidence type="ECO:0000256" key="2">
    <source>
        <dbReference type="ARBA" id="ARBA00023315"/>
    </source>
</evidence>
<feature type="domain" description="N-acetyltransferase" evidence="3">
    <location>
        <begin position="77"/>
        <end position="218"/>
    </location>
</feature>
<reference evidence="4 5" key="1">
    <citation type="submission" date="2018-04" db="EMBL/GenBank/DDBJ databases">
        <title>Genomic Encyclopedia of Archaeal and Bacterial Type Strains, Phase II (KMG-II): from individual species to whole genera.</title>
        <authorList>
            <person name="Goeker M."/>
        </authorList>
    </citation>
    <scope>NUCLEOTIDE SEQUENCE [LARGE SCALE GENOMIC DNA]</scope>
    <source>
        <strain evidence="4 5">DSM 23382</strain>
    </source>
</reference>
<evidence type="ECO:0000256" key="1">
    <source>
        <dbReference type="ARBA" id="ARBA00022679"/>
    </source>
</evidence>
<dbReference type="OrthoDB" id="2436196at2"/>
<keyword evidence="2" id="KW-0012">Acyltransferase</keyword>
<comment type="caution">
    <text evidence="4">The sequence shown here is derived from an EMBL/GenBank/DDBJ whole genome shotgun (WGS) entry which is preliminary data.</text>
</comment>
<dbReference type="AlphaFoldDB" id="A0A2T5V5Q9"/>
<proteinExistence type="predicted"/>